<protein>
    <submittedName>
        <fullName evidence="5">AraC family transcriptional regulator</fullName>
    </submittedName>
</protein>
<dbReference type="SUPFAM" id="SSF46689">
    <property type="entry name" value="Homeodomain-like"/>
    <property type="match status" value="2"/>
</dbReference>
<gene>
    <name evidence="5" type="ORF">EQG61_11230</name>
</gene>
<evidence type="ECO:0000313" key="5">
    <source>
        <dbReference type="EMBL" id="RXR21578.1"/>
    </source>
</evidence>
<keyword evidence="6" id="KW-1185">Reference proteome</keyword>
<evidence type="ECO:0000256" key="3">
    <source>
        <dbReference type="ARBA" id="ARBA00023163"/>
    </source>
</evidence>
<dbReference type="GO" id="GO:0003700">
    <property type="term" value="F:DNA-binding transcription factor activity"/>
    <property type="evidence" value="ECO:0007669"/>
    <property type="project" value="InterPro"/>
</dbReference>
<organism evidence="5 6">
    <name type="scientific">Flavobacterium stagni</name>
    <dbReference type="NCBI Taxonomy" id="2506421"/>
    <lineage>
        <taxon>Bacteria</taxon>
        <taxon>Pseudomonadati</taxon>
        <taxon>Bacteroidota</taxon>
        <taxon>Flavobacteriia</taxon>
        <taxon>Flavobacteriales</taxon>
        <taxon>Flavobacteriaceae</taxon>
        <taxon>Flavobacterium</taxon>
    </lineage>
</organism>
<dbReference type="SMART" id="SM00342">
    <property type="entry name" value="HTH_ARAC"/>
    <property type="match status" value="1"/>
</dbReference>
<dbReference type="PANTHER" id="PTHR43280:SF2">
    <property type="entry name" value="HTH-TYPE TRANSCRIPTIONAL REGULATOR EXSA"/>
    <property type="match status" value="1"/>
</dbReference>
<dbReference type="InterPro" id="IPR018060">
    <property type="entry name" value="HTH_AraC"/>
</dbReference>
<dbReference type="OrthoDB" id="4480133at2"/>
<dbReference type="InterPro" id="IPR054015">
    <property type="entry name" value="ExsA-like_N"/>
</dbReference>
<dbReference type="Gene3D" id="1.10.10.60">
    <property type="entry name" value="Homeodomain-like"/>
    <property type="match status" value="2"/>
</dbReference>
<dbReference type="GO" id="GO:0043565">
    <property type="term" value="F:sequence-specific DNA binding"/>
    <property type="evidence" value="ECO:0007669"/>
    <property type="project" value="InterPro"/>
</dbReference>
<dbReference type="Pfam" id="PF12833">
    <property type="entry name" value="HTH_18"/>
    <property type="match status" value="1"/>
</dbReference>
<keyword evidence="2" id="KW-0238">DNA-binding</keyword>
<evidence type="ECO:0000256" key="2">
    <source>
        <dbReference type="ARBA" id="ARBA00023125"/>
    </source>
</evidence>
<evidence type="ECO:0000313" key="6">
    <source>
        <dbReference type="Proteomes" id="UP000289857"/>
    </source>
</evidence>
<dbReference type="EMBL" id="SBKN01000007">
    <property type="protein sequence ID" value="RXR21578.1"/>
    <property type="molecule type" value="Genomic_DNA"/>
</dbReference>
<keyword evidence="1" id="KW-0805">Transcription regulation</keyword>
<feature type="domain" description="HTH araC/xylS-type" evidence="4">
    <location>
        <begin position="185"/>
        <end position="283"/>
    </location>
</feature>
<dbReference type="Proteomes" id="UP000289857">
    <property type="component" value="Unassembled WGS sequence"/>
</dbReference>
<comment type="caution">
    <text evidence="5">The sequence shown here is derived from an EMBL/GenBank/DDBJ whole genome shotgun (WGS) entry which is preliminary data.</text>
</comment>
<dbReference type="InterPro" id="IPR020449">
    <property type="entry name" value="Tscrpt_reg_AraC-type_HTH"/>
</dbReference>
<dbReference type="AlphaFoldDB" id="A0A4Q1KA85"/>
<proteinExistence type="predicted"/>
<dbReference type="Pfam" id="PF22200">
    <property type="entry name" value="ExsA_N"/>
    <property type="match status" value="1"/>
</dbReference>
<evidence type="ECO:0000259" key="4">
    <source>
        <dbReference type="PROSITE" id="PS01124"/>
    </source>
</evidence>
<name>A0A4Q1KA85_9FLAO</name>
<dbReference type="PANTHER" id="PTHR43280">
    <property type="entry name" value="ARAC-FAMILY TRANSCRIPTIONAL REGULATOR"/>
    <property type="match status" value="1"/>
</dbReference>
<dbReference type="PRINTS" id="PR00032">
    <property type="entry name" value="HTHARAC"/>
</dbReference>
<dbReference type="PROSITE" id="PS01124">
    <property type="entry name" value="HTH_ARAC_FAMILY_2"/>
    <property type="match status" value="1"/>
</dbReference>
<evidence type="ECO:0000256" key="1">
    <source>
        <dbReference type="ARBA" id="ARBA00023015"/>
    </source>
</evidence>
<reference evidence="6" key="1">
    <citation type="submission" date="2019-01" db="EMBL/GenBank/DDBJ databases">
        <title>Cytophagaceae bacterium strain CAR-16.</title>
        <authorList>
            <person name="Chen W.-M."/>
        </authorList>
    </citation>
    <scope>NUCLEOTIDE SEQUENCE [LARGE SCALE GENOMIC DNA]</scope>
    <source>
        <strain evidence="6">WWJ-16</strain>
    </source>
</reference>
<accession>A0A4Q1KA85</accession>
<dbReference type="InterPro" id="IPR009057">
    <property type="entry name" value="Homeodomain-like_sf"/>
</dbReference>
<sequence>MNRLELPHVFINPDLSVPDVVSLNYNVQEAHTKTKITLHHNVVSLILEGKKELAHNNTTQIVDAKHFILVKNGNCLMSEHLSKEHQFRSVLLFFNDQFLLRFEMKYPQYFDGQVPDKSVMVLKTDEFIESYSTSMSLLNETGNAIGPDFIEHKLEELLLYIAQKYGPKALSIYKSSTSRKLDAERRLRNIVEKHVYARLSLEELAFLCHMSLSTFKREFQRIFNTSPSRWIQEKRLERSRELLVREKERPSDIYHKVGYESLSSFTQSFKQKYGITPKQFQLDKN</sequence>
<keyword evidence="3" id="KW-0804">Transcription</keyword>
<dbReference type="RefSeq" id="WP_129462038.1">
    <property type="nucleotide sequence ID" value="NZ_SBKN01000007.1"/>
</dbReference>